<dbReference type="GO" id="GO:0008270">
    <property type="term" value="F:zinc ion binding"/>
    <property type="evidence" value="ECO:0007669"/>
    <property type="project" value="InterPro"/>
</dbReference>
<protein>
    <recommendedName>
        <fullName evidence="7">Zn(2)-C6 fungal-type domain-containing protein</fullName>
    </recommendedName>
</protein>
<sequence>MAYSSERLEKARRLFPSQTPAVSESGEGYDLRSRAKNTTSTISSWIDNDKDDDYLPHQPSRSKHRLPSDNETRPHSRPDRQAKRHSTNPRSSLEEDIEEDAPSSSSTATPGDTTGHSKWEELWEPQTKRDPTKAYHLRARKDTAGSPSNTSISPQTDSTLFEEGKSPTKGCLACQELELDCSLVEDPFCYPCDSCRDDECDCFPDPPPTWKQPCEPCRSQRRSRCSYLSPDYDHSQPCFECVQHGFQCVAGPAKCPPSGGYRPNDPEGTATDTEYEEQDDEPVDSSAETSDRDKKGKSRLQGSEGIPAPAEENSQNTASQESTLETSVTPHATLAGSGLPPSTIPTFGSSSSSPYGTAYRIRTCYPHPLTLLDRESPLSCHWCSNFAYGIVGLGPRDTEILDFGTGRMIEITDGHQGEGKEPSRMCCYCANERLQIMACTHYDIGPMLHEINPATPFSASTAFQNLAQARAALQEPSSPCYGQPFEEPDYQWCSLCQEPAFWTCNSNQTFLTDARGNILQTTGPIDIGCGLFLCDYCTRQVKRFNGDLDEAVEWGKQDPQKQTEFRADVDYILKNSNLNFVRHQIYTI</sequence>
<comment type="caution">
    <text evidence="5">The sequence shown here is derived from an EMBL/GenBank/DDBJ whole genome shotgun (WGS) entry which is preliminary data.</text>
</comment>
<keyword evidence="2" id="KW-0804">Transcription</keyword>
<evidence type="ECO:0000313" key="5">
    <source>
        <dbReference type="EMBL" id="OKP14047.1"/>
    </source>
</evidence>
<keyword evidence="1" id="KW-0805">Transcription regulation</keyword>
<dbReference type="InterPro" id="IPR001138">
    <property type="entry name" value="Zn2Cys6_DnaBD"/>
</dbReference>
<dbReference type="GO" id="GO:0000981">
    <property type="term" value="F:DNA-binding transcription factor activity, RNA polymerase II-specific"/>
    <property type="evidence" value="ECO:0007669"/>
    <property type="project" value="InterPro"/>
</dbReference>
<feature type="compositionally biased region" description="Polar residues" evidence="4">
    <location>
        <begin position="145"/>
        <end position="159"/>
    </location>
</feature>
<dbReference type="EMBL" id="MNBE01000120">
    <property type="protein sequence ID" value="OKP14047.1"/>
    <property type="molecule type" value="Genomic_DNA"/>
</dbReference>
<name>A0A1Q5UNI8_9EURO</name>
<evidence type="ECO:0000256" key="2">
    <source>
        <dbReference type="ARBA" id="ARBA00023163"/>
    </source>
</evidence>
<evidence type="ECO:0008006" key="7">
    <source>
        <dbReference type="Google" id="ProtNLM"/>
    </source>
</evidence>
<gene>
    <name evidence="5" type="ORF">PENSUB_316</name>
</gene>
<feature type="compositionally biased region" description="Basic and acidic residues" evidence="4">
    <location>
        <begin position="115"/>
        <end position="133"/>
    </location>
</feature>
<reference evidence="5 6" key="1">
    <citation type="submission" date="2016-10" db="EMBL/GenBank/DDBJ databases">
        <title>Genome sequence of the ascomycete fungus Penicillium subrubescens.</title>
        <authorList>
            <person name="De Vries R.P."/>
            <person name="Peng M."/>
            <person name="Dilokpimol A."/>
            <person name="Hilden K."/>
            <person name="Makela M.R."/>
            <person name="Grigoriev I."/>
            <person name="Riley R."/>
            <person name="Granchi Z."/>
        </authorList>
    </citation>
    <scope>NUCLEOTIDE SEQUENCE [LARGE SCALE GENOMIC DNA]</scope>
    <source>
        <strain evidence="5 6">CBS 132785</strain>
    </source>
</reference>
<proteinExistence type="predicted"/>
<feature type="region of interest" description="Disordered" evidence="4">
    <location>
        <begin position="257"/>
        <end position="352"/>
    </location>
</feature>
<keyword evidence="6" id="KW-1185">Reference proteome</keyword>
<evidence type="ECO:0000313" key="6">
    <source>
        <dbReference type="Proteomes" id="UP000186955"/>
    </source>
</evidence>
<feature type="compositionally biased region" description="Acidic residues" evidence="4">
    <location>
        <begin position="273"/>
        <end position="283"/>
    </location>
</feature>
<dbReference type="CDD" id="cd00067">
    <property type="entry name" value="GAL4"/>
    <property type="match status" value="1"/>
</dbReference>
<feature type="region of interest" description="Disordered" evidence="4">
    <location>
        <begin position="1"/>
        <end position="162"/>
    </location>
</feature>
<feature type="compositionally biased region" description="Basic and acidic residues" evidence="4">
    <location>
        <begin position="1"/>
        <end position="12"/>
    </location>
</feature>
<feature type="compositionally biased region" description="Polar residues" evidence="4">
    <location>
        <begin position="312"/>
        <end position="330"/>
    </location>
</feature>
<dbReference type="Proteomes" id="UP000186955">
    <property type="component" value="Unassembled WGS sequence"/>
</dbReference>
<evidence type="ECO:0000256" key="4">
    <source>
        <dbReference type="SAM" id="MobiDB-lite"/>
    </source>
</evidence>
<feature type="compositionally biased region" description="Low complexity" evidence="4">
    <location>
        <begin position="340"/>
        <end position="352"/>
    </location>
</feature>
<organism evidence="5 6">
    <name type="scientific">Penicillium subrubescens</name>
    <dbReference type="NCBI Taxonomy" id="1316194"/>
    <lineage>
        <taxon>Eukaryota</taxon>
        <taxon>Fungi</taxon>
        <taxon>Dikarya</taxon>
        <taxon>Ascomycota</taxon>
        <taxon>Pezizomycotina</taxon>
        <taxon>Eurotiomycetes</taxon>
        <taxon>Eurotiomycetidae</taxon>
        <taxon>Eurotiales</taxon>
        <taxon>Aspergillaceae</taxon>
        <taxon>Penicillium</taxon>
    </lineage>
</organism>
<feature type="compositionally biased region" description="Polar residues" evidence="4">
    <location>
        <begin position="102"/>
        <end position="114"/>
    </location>
</feature>
<dbReference type="AlphaFoldDB" id="A0A1Q5UNI8"/>
<evidence type="ECO:0000256" key="3">
    <source>
        <dbReference type="ARBA" id="ARBA00023242"/>
    </source>
</evidence>
<dbReference type="STRING" id="1316194.A0A1Q5UNI8"/>
<accession>A0A1Q5UNI8</accession>
<feature type="compositionally biased region" description="Basic and acidic residues" evidence="4">
    <location>
        <begin position="66"/>
        <end position="81"/>
    </location>
</feature>
<evidence type="ECO:0000256" key="1">
    <source>
        <dbReference type="ARBA" id="ARBA00023015"/>
    </source>
</evidence>
<dbReference type="OrthoDB" id="5303703at2759"/>
<feature type="compositionally biased region" description="Polar residues" evidence="4">
    <location>
        <begin position="36"/>
        <end position="46"/>
    </location>
</feature>
<keyword evidence="3" id="KW-0539">Nucleus</keyword>